<dbReference type="OrthoDB" id="5430838at2759"/>
<evidence type="ECO:0000313" key="4">
    <source>
        <dbReference type="EMBL" id="ELR10550.1"/>
    </source>
</evidence>
<evidence type="ECO:0000259" key="3">
    <source>
        <dbReference type="PROSITE" id="PS50158"/>
    </source>
</evidence>
<keyword evidence="5" id="KW-1185">Reference proteome</keyword>
<organism evidence="4 5">
    <name type="scientific">Pseudogymnoascus destructans (strain ATCC MYA-4855 / 20631-21)</name>
    <name type="common">Bat white-nose syndrome fungus</name>
    <name type="synonym">Geomyces destructans</name>
    <dbReference type="NCBI Taxonomy" id="658429"/>
    <lineage>
        <taxon>Eukaryota</taxon>
        <taxon>Fungi</taxon>
        <taxon>Dikarya</taxon>
        <taxon>Ascomycota</taxon>
        <taxon>Pezizomycotina</taxon>
        <taxon>Leotiomycetes</taxon>
        <taxon>Thelebolales</taxon>
        <taxon>Thelebolaceae</taxon>
        <taxon>Pseudogymnoascus</taxon>
    </lineage>
</organism>
<feature type="compositionally biased region" description="Polar residues" evidence="2">
    <location>
        <begin position="100"/>
        <end position="109"/>
    </location>
</feature>
<gene>
    <name evidence="4" type="ORF">GMDG_04824</name>
</gene>
<dbReference type="Gene3D" id="4.10.60.10">
    <property type="entry name" value="Zinc finger, CCHC-type"/>
    <property type="match status" value="1"/>
</dbReference>
<sequence>MASQEKRITRATSGGATPSTEPTEPAPRPIAQEADSPREEMASKLASLWRRIDEEKAYFNTMEEALQVFRQSHGEDYSAYPEEDSEEEWENPPDEEAQETASTLSTETTPAHRPFGRVKDPKVYKGESARELNEFMASIRTSFRYQPRMFPTEQSKVAFAAQYLEGNPMKEWDNRCASQDEGFADPLDIAGFEESSATSTLTQPTDSGIRKFVTYLEELEREMEPYTESQRTTHLLTKIHPDMRQRLLEGGYAEHSSTHREAVINILAMLEMTNRVTEKAPTSDKPKEGRSSPRGNFPNRRGSFSSNRGSRSTTPGERTLPWNRRRNLDQPTTRGQTPTQSRDPRPAPSGSCYNCGKAGHFAKECRSQGQYTGLGVRKLDIQKKE</sequence>
<dbReference type="GO" id="GO:0003676">
    <property type="term" value="F:nucleic acid binding"/>
    <property type="evidence" value="ECO:0007669"/>
    <property type="project" value="InterPro"/>
</dbReference>
<evidence type="ECO:0000256" key="2">
    <source>
        <dbReference type="SAM" id="MobiDB-lite"/>
    </source>
</evidence>
<evidence type="ECO:0000256" key="1">
    <source>
        <dbReference type="PROSITE-ProRule" id="PRU00047"/>
    </source>
</evidence>
<evidence type="ECO:0000313" key="5">
    <source>
        <dbReference type="Proteomes" id="UP000011064"/>
    </source>
</evidence>
<dbReference type="Pfam" id="PF00098">
    <property type="entry name" value="zf-CCHC"/>
    <property type="match status" value="1"/>
</dbReference>
<dbReference type="SMART" id="SM00343">
    <property type="entry name" value="ZnF_C2HC"/>
    <property type="match status" value="1"/>
</dbReference>
<dbReference type="PROSITE" id="PS50158">
    <property type="entry name" value="ZF_CCHC"/>
    <property type="match status" value="1"/>
</dbReference>
<proteinExistence type="predicted"/>
<feature type="region of interest" description="Disordered" evidence="2">
    <location>
        <begin position="73"/>
        <end position="120"/>
    </location>
</feature>
<dbReference type="EMBL" id="GL573261">
    <property type="protein sequence ID" value="ELR10550.1"/>
    <property type="molecule type" value="Genomic_DNA"/>
</dbReference>
<dbReference type="InterPro" id="IPR036875">
    <property type="entry name" value="Znf_CCHC_sf"/>
</dbReference>
<feature type="compositionally biased region" description="Basic and acidic residues" evidence="2">
    <location>
        <begin position="277"/>
        <end position="291"/>
    </location>
</feature>
<name>L8GBG3_PSED2</name>
<keyword evidence="1" id="KW-0862">Zinc</keyword>
<keyword evidence="1" id="KW-0479">Metal-binding</keyword>
<feature type="region of interest" description="Disordered" evidence="2">
    <location>
        <begin position="1"/>
        <end position="42"/>
    </location>
</feature>
<feature type="compositionally biased region" description="Low complexity" evidence="2">
    <location>
        <begin position="299"/>
        <end position="312"/>
    </location>
</feature>
<dbReference type="InterPro" id="IPR001878">
    <property type="entry name" value="Znf_CCHC"/>
</dbReference>
<dbReference type="HOGENOM" id="CLU_060579_0_0_1"/>
<dbReference type="InParanoid" id="L8GBG3"/>
<dbReference type="Proteomes" id="UP000011064">
    <property type="component" value="Unassembled WGS sequence"/>
</dbReference>
<feature type="domain" description="CCHC-type" evidence="3">
    <location>
        <begin position="352"/>
        <end position="367"/>
    </location>
</feature>
<dbReference type="GO" id="GO:0008270">
    <property type="term" value="F:zinc ion binding"/>
    <property type="evidence" value="ECO:0007669"/>
    <property type="project" value="UniProtKB-KW"/>
</dbReference>
<dbReference type="SUPFAM" id="SSF57756">
    <property type="entry name" value="Retrovirus zinc finger-like domains"/>
    <property type="match status" value="1"/>
</dbReference>
<keyword evidence="1" id="KW-0863">Zinc-finger</keyword>
<accession>L8GBG3</accession>
<feature type="compositionally biased region" description="Polar residues" evidence="2">
    <location>
        <begin position="329"/>
        <end position="341"/>
    </location>
</feature>
<dbReference type="VEuPathDB" id="FungiDB:GMDG_04824"/>
<reference evidence="5" key="1">
    <citation type="submission" date="2010-09" db="EMBL/GenBank/DDBJ databases">
        <title>The genome sequence of Geomyces destructans 20631-21.</title>
        <authorList>
            <consortium name="The Broad Institute Genome Sequencing Platform"/>
            <person name="Cuomo C.A."/>
            <person name="Blehert D.S."/>
            <person name="Lorch J.M."/>
            <person name="Young S.K."/>
            <person name="Zeng Q."/>
            <person name="Gargeya S."/>
            <person name="Fitzgerald M."/>
            <person name="Haas B."/>
            <person name="Abouelleil A."/>
            <person name="Alvarado L."/>
            <person name="Arachchi H.M."/>
            <person name="Berlin A."/>
            <person name="Brown A."/>
            <person name="Chapman S.B."/>
            <person name="Chen Z."/>
            <person name="Dunbar C."/>
            <person name="Freedman E."/>
            <person name="Gearin G."/>
            <person name="Gellesch M."/>
            <person name="Goldberg J."/>
            <person name="Griggs A."/>
            <person name="Gujja S."/>
            <person name="Heiman D."/>
            <person name="Howarth C."/>
            <person name="Larson L."/>
            <person name="Lui A."/>
            <person name="MacDonald P.J.P."/>
            <person name="Montmayeur A."/>
            <person name="Murphy C."/>
            <person name="Neiman D."/>
            <person name="Pearson M."/>
            <person name="Priest M."/>
            <person name="Roberts A."/>
            <person name="Saif S."/>
            <person name="Shea T."/>
            <person name="Shenoy N."/>
            <person name="Sisk P."/>
            <person name="Stolte C."/>
            <person name="Sykes S."/>
            <person name="Wortman J."/>
            <person name="Nusbaum C."/>
            <person name="Birren B."/>
        </authorList>
    </citation>
    <scope>NUCLEOTIDE SEQUENCE [LARGE SCALE GENOMIC DNA]</scope>
    <source>
        <strain evidence="5">ATCC MYA-4855 / 20631-21</strain>
    </source>
</reference>
<dbReference type="AlphaFoldDB" id="L8GBG3"/>
<feature type="region of interest" description="Disordered" evidence="2">
    <location>
        <begin position="277"/>
        <end position="351"/>
    </location>
</feature>
<feature type="compositionally biased region" description="Acidic residues" evidence="2">
    <location>
        <begin position="81"/>
        <end position="98"/>
    </location>
</feature>
<protein>
    <recommendedName>
        <fullName evidence="3">CCHC-type domain-containing protein</fullName>
    </recommendedName>
</protein>